<dbReference type="GO" id="GO:0008784">
    <property type="term" value="F:alanine racemase activity"/>
    <property type="evidence" value="ECO:0007669"/>
    <property type="project" value="UniProtKB-EC"/>
</dbReference>
<keyword evidence="3" id="KW-1185">Reference proteome</keyword>
<dbReference type="InterPro" id="IPR029066">
    <property type="entry name" value="PLP-binding_barrel"/>
</dbReference>
<reference evidence="3" key="1">
    <citation type="journal article" date="2019" name="Int. J. Syst. Evol. Microbiol.">
        <title>The Global Catalogue of Microorganisms (GCM) 10K type strain sequencing project: providing services to taxonomists for standard genome sequencing and annotation.</title>
        <authorList>
            <consortium name="The Broad Institute Genomics Platform"/>
            <consortium name="The Broad Institute Genome Sequencing Center for Infectious Disease"/>
            <person name="Wu L."/>
            <person name="Ma J."/>
        </authorList>
    </citation>
    <scope>NUCLEOTIDE SEQUENCE [LARGE SCALE GENOMIC DNA]</scope>
    <source>
        <strain evidence="3">CCUG 63419</strain>
    </source>
</reference>
<comment type="caution">
    <text evidence="2">The sequence shown here is derived from an EMBL/GenBank/DDBJ whole genome shotgun (WGS) entry which is preliminary data.</text>
</comment>
<evidence type="ECO:0000259" key="1">
    <source>
        <dbReference type="Pfam" id="PF01168"/>
    </source>
</evidence>
<proteinExistence type="predicted"/>
<dbReference type="EMBL" id="JBHTIT010000001">
    <property type="protein sequence ID" value="MFD0948872.1"/>
    <property type="molecule type" value="Genomic_DNA"/>
</dbReference>
<name>A0ABW3HDG3_9GAMM</name>
<dbReference type="InterPro" id="IPR051466">
    <property type="entry name" value="D-amino_acid_metab_enzyme"/>
</dbReference>
<evidence type="ECO:0000313" key="2">
    <source>
        <dbReference type="EMBL" id="MFD0948872.1"/>
    </source>
</evidence>
<dbReference type="InterPro" id="IPR001608">
    <property type="entry name" value="Ala_racemase_N"/>
</dbReference>
<feature type="domain" description="Alanine racemase N-terminal" evidence="1">
    <location>
        <begin position="53"/>
        <end position="288"/>
    </location>
</feature>
<dbReference type="EC" id="5.1.1.1" evidence="2"/>
<gene>
    <name evidence="2" type="ORF">ACFQ0F_00430</name>
</gene>
<dbReference type="RefSeq" id="WP_379067866.1">
    <property type="nucleotide sequence ID" value="NZ_JBHTIT010000001.1"/>
</dbReference>
<dbReference type="SUPFAM" id="SSF51419">
    <property type="entry name" value="PLP-binding barrel"/>
    <property type="match status" value="1"/>
</dbReference>
<organism evidence="2 3">
    <name type="scientific">Paraperlucidibaca wandonensis</name>
    <dbReference type="NCBI Taxonomy" id="1268273"/>
    <lineage>
        <taxon>Bacteria</taxon>
        <taxon>Pseudomonadati</taxon>
        <taxon>Pseudomonadota</taxon>
        <taxon>Gammaproteobacteria</taxon>
        <taxon>Moraxellales</taxon>
        <taxon>Moraxellaceae</taxon>
        <taxon>Paraperlucidibaca</taxon>
    </lineage>
</organism>
<accession>A0ABW3HDG3</accession>
<sequence length="422" mass="46601">MKRRNLLLGAGALAIGGTWALRPSDNGRPHSAYFASLQDTLRQAGLMRPCAVIDLDCLDHNIDVSTRALAKAGKQLRIVEKSLPSPELLSYIRDRSGSKRLMSFHLPFLIADTQNMPDADILLGKPMPVAAAAEFYAAVRGPFKAEQQLQWLIDTPERLKQYQELAAGLSLRMNINIELDVGLHRGGVTSTEMMSEMFTIISAHPEQLRFSGFMGYDPFVVMLPAVLGSREQQLDKVMAIYQSHVDLVKQKFPSLWRDDLTLNTAGSPTYALHLDERLSTELAIGTGLLKPSHYDIATLAEHKAAVFISTPVLKTTGPMQLPGLGRASQLFSAWDANQRESLFLYGGQWLADPESPQGLQINGLYGRSANQELMNISPRANVKVDDLVFLRPQQTEAVLLQFGDLIAVRGNEVIAQWPTLKG</sequence>
<protein>
    <submittedName>
        <fullName evidence="2">Alanine racemase</fullName>
        <ecNumber evidence="2">5.1.1.1</ecNumber>
    </submittedName>
</protein>
<dbReference type="PANTHER" id="PTHR28004">
    <property type="entry name" value="ZGC:162816-RELATED"/>
    <property type="match status" value="1"/>
</dbReference>
<dbReference type="PANTHER" id="PTHR28004:SF2">
    <property type="entry name" value="D-SERINE DEHYDRATASE"/>
    <property type="match status" value="1"/>
</dbReference>
<dbReference type="Gene3D" id="3.20.20.10">
    <property type="entry name" value="Alanine racemase"/>
    <property type="match status" value="1"/>
</dbReference>
<keyword evidence="2" id="KW-0413">Isomerase</keyword>
<evidence type="ECO:0000313" key="3">
    <source>
        <dbReference type="Proteomes" id="UP001597044"/>
    </source>
</evidence>
<dbReference type="Pfam" id="PF01168">
    <property type="entry name" value="Ala_racemase_N"/>
    <property type="match status" value="1"/>
</dbReference>
<dbReference type="Proteomes" id="UP001597044">
    <property type="component" value="Unassembled WGS sequence"/>
</dbReference>